<feature type="transmembrane region" description="Helical" evidence="11">
    <location>
        <begin position="382"/>
        <end position="408"/>
    </location>
</feature>
<gene>
    <name evidence="13" type="ORF">GQN54_00580</name>
</gene>
<feature type="transmembrane region" description="Helical" evidence="11">
    <location>
        <begin position="196"/>
        <end position="214"/>
    </location>
</feature>
<feature type="transmembrane region" description="Helical" evidence="11">
    <location>
        <begin position="234"/>
        <end position="250"/>
    </location>
</feature>
<keyword evidence="8" id="KW-0868">Chloride</keyword>
<evidence type="ECO:0000313" key="14">
    <source>
        <dbReference type="Proteomes" id="UP000470771"/>
    </source>
</evidence>
<keyword evidence="7" id="KW-0869">Chloride channel</keyword>
<evidence type="ECO:0000256" key="3">
    <source>
        <dbReference type="ARBA" id="ARBA00022692"/>
    </source>
</evidence>
<dbReference type="Pfam" id="PF00571">
    <property type="entry name" value="CBS"/>
    <property type="match status" value="2"/>
</dbReference>
<evidence type="ECO:0000256" key="1">
    <source>
        <dbReference type="ARBA" id="ARBA00004141"/>
    </source>
</evidence>
<keyword evidence="2" id="KW-0813">Transport</keyword>
<organism evidence="13 14">
    <name type="scientific">Acidiluteibacter ferrifornacis</name>
    <dbReference type="NCBI Taxonomy" id="2692424"/>
    <lineage>
        <taxon>Bacteria</taxon>
        <taxon>Pseudomonadati</taxon>
        <taxon>Bacteroidota</taxon>
        <taxon>Flavobacteriia</taxon>
        <taxon>Flavobacteriales</taxon>
        <taxon>Cryomorphaceae</taxon>
        <taxon>Acidiluteibacter</taxon>
    </lineage>
</organism>
<dbReference type="GO" id="GO:0034707">
    <property type="term" value="C:chloride channel complex"/>
    <property type="evidence" value="ECO:0007669"/>
    <property type="project" value="UniProtKB-KW"/>
</dbReference>
<feature type="transmembrane region" description="Helical" evidence="11">
    <location>
        <begin position="414"/>
        <end position="433"/>
    </location>
</feature>
<evidence type="ECO:0000256" key="11">
    <source>
        <dbReference type="SAM" id="Phobius"/>
    </source>
</evidence>
<protein>
    <submittedName>
        <fullName evidence="13">CBS domain-containing protein</fullName>
    </submittedName>
</protein>
<evidence type="ECO:0000259" key="12">
    <source>
        <dbReference type="PROSITE" id="PS51371"/>
    </source>
</evidence>
<keyword evidence="10" id="KW-0129">CBS domain</keyword>
<feature type="transmembrane region" description="Helical" evidence="11">
    <location>
        <begin position="271"/>
        <end position="289"/>
    </location>
</feature>
<keyword evidence="9" id="KW-0407">Ion channel</keyword>
<dbReference type="InterPro" id="IPR001807">
    <property type="entry name" value="ClC"/>
</dbReference>
<dbReference type="PANTHER" id="PTHR43427">
    <property type="entry name" value="CHLORIDE CHANNEL PROTEIN CLC-E"/>
    <property type="match status" value="1"/>
</dbReference>
<feature type="transmembrane region" description="Helical" evidence="11">
    <location>
        <begin position="23"/>
        <end position="46"/>
    </location>
</feature>
<keyword evidence="4 11" id="KW-1133">Transmembrane helix</keyword>
<dbReference type="Pfam" id="PF00654">
    <property type="entry name" value="Voltage_CLC"/>
    <property type="match status" value="1"/>
</dbReference>
<dbReference type="GO" id="GO:0005254">
    <property type="term" value="F:chloride channel activity"/>
    <property type="evidence" value="ECO:0007669"/>
    <property type="project" value="UniProtKB-KW"/>
</dbReference>
<dbReference type="PROSITE" id="PS51371">
    <property type="entry name" value="CBS"/>
    <property type="match status" value="2"/>
</dbReference>
<evidence type="ECO:0000256" key="2">
    <source>
        <dbReference type="ARBA" id="ARBA00022448"/>
    </source>
</evidence>
<evidence type="ECO:0000256" key="4">
    <source>
        <dbReference type="ARBA" id="ARBA00022989"/>
    </source>
</evidence>
<keyword evidence="14" id="KW-1185">Reference proteome</keyword>
<comment type="subcellular location">
    <subcellularLocation>
        <location evidence="1">Membrane</location>
        <topology evidence="1">Multi-pass membrane protein</topology>
    </subcellularLocation>
</comment>
<keyword evidence="5" id="KW-0406">Ion transport</keyword>
<name>A0A6N9NHC0_9FLAO</name>
<proteinExistence type="predicted"/>
<dbReference type="Gene3D" id="3.10.580.10">
    <property type="entry name" value="CBS-domain"/>
    <property type="match status" value="1"/>
</dbReference>
<dbReference type="SUPFAM" id="SSF81340">
    <property type="entry name" value="Clc chloride channel"/>
    <property type="match status" value="1"/>
</dbReference>
<dbReference type="AlphaFoldDB" id="A0A6N9NHC0"/>
<evidence type="ECO:0000256" key="9">
    <source>
        <dbReference type="ARBA" id="ARBA00023303"/>
    </source>
</evidence>
<feature type="transmembrane region" description="Helical" evidence="11">
    <location>
        <begin position="159"/>
        <end position="184"/>
    </location>
</feature>
<dbReference type="PANTHER" id="PTHR43427:SF6">
    <property type="entry name" value="CHLORIDE CHANNEL PROTEIN CLC-E"/>
    <property type="match status" value="1"/>
</dbReference>
<evidence type="ECO:0000256" key="6">
    <source>
        <dbReference type="ARBA" id="ARBA00023136"/>
    </source>
</evidence>
<feature type="domain" description="CBS" evidence="12">
    <location>
        <begin position="467"/>
        <end position="525"/>
    </location>
</feature>
<evidence type="ECO:0000256" key="10">
    <source>
        <dbReference type="PROSITE-ProRule" id="PRU00703"/>
    </source>
</evidence>
<dbReference type="PRINTS" id="PR00762">
    <property type="entry name" value="CLCHANNEL"/>
</dbReference>
<dbReference type="CDD" id="cd00400">
    <property type="entry name" value="Voltage_gated_ClC"/>
    <property type="match status" value="1"/>
</dbReference>
<evidence type="ECO:0000256" key="7">
    <source>
        <dbReference type="ARBA" id="ARBA00023173"/>
    </source>
</evidence>
<reference evidence="13 14" key="1">
    <citation type="submission" date="2019-12" db="EMBL/GenBank/DDBJ databases">
        <authorList>
            <person name="Zhao J."/>
        </authorList>
    </citation>
    <scope>NUCLEOTIDE SEQUENCE [LARGE SCALE GENOMIC DNA]</scope>
    <source>
        <strain evidence="13 14">S-15</strain>
    </source>
</reference>
<keyword evidence="6 11" id="KW-0472">Membrane</keyword>
<dbReference type="InterPro" id="IPR050368">
    <property type="entry name" value="ClC-type_chloride_channel"/>
</dbReference>
<feature type="transmembrane region" description="Helical" evidence="11">
    <location>
        <begin position="321"/>
        <end position="344"/>
    </location>
</feature>
<sequence length="590" mass="64829">MSNRKLITRILLWRRRKINTKQWIMILSIVVGFAAGISAVIMKNLVHLVQSLLTHSFVKDYHNYLYFIYPIVGIFLTLIFIKYILKQKVGHGIPSTLYAISTKRSIIARYNMYASVVASVLTVGFGGSVGLEGPAVSTSSAIGSNIGRLGKVNYKATTLLLGCGAAGAMAGIFNAPIAAIVFALEVIMLDLTAGSLIPLLLASVSAALTSRFIAGDSVLFNVEITEFFKLSDTPYFVLLGVFSGLVSVYFSKVYWSIEARFDRIKSPFQRLWIGGVILGGLIFFIPPLYGEGFLTINELLTGNYINIFDGSVFFEYRENLIVAIGLLFLMMAFKAMATAVTFGAGGVGGIFAPSLFLGSTAGFVFAKILNYFNFINVSEKNFILVGMGGLLAGVLHAPLTALFLIAEITASYELITPLMLTAATSFLTAKYFVPHSLYTMQLAKRGELITHDKDKAVLTLMKLHSEVEMDFKTVLPEMTLGELVKVVAKSHRNIFPVLDEDGMLVGIVLLDDIRKIMFDPSLYDSITVADVMSDFPDCVSSMDTMDSVMSKFQKTGAWNLPVIDNKKYVGFVSKSKLFNAYRKILMDFSE</sequence>
<feature type="transmembrane region" description="Helical" evidence="11">
    <location>
        <begin position="295"/>
        <end position="314"/>
    </location>
</feature>
<dbReference type="EMBL" id="WWNE01000003">
    <property type="protein sequence ID" value="NBG64590.1"/>
    <property type="molecule type" value="Genomic_DNA"/>
</dbReference>
<dbReference type="SUPFAM" id="SSF54631">
    <property type="entry name" value="CBS-domain pair"/>
    <property type="match status" value="1"/>
</dbReference>
<keyword evidence="3 11" id="KW-0812">Transmembrane</keyword>
<feature type="transmembrane region" description="Helical" evidence="11">
    <location>
        <begin position="350"/>
        <end position="370"/>
    </location>
</feature>
<feature type="transmembrane region" description="Helical" evidence="11">
    <location>
        <begin position="110"/>
        <end position="131"/>
    </location>
</feature>
<evidence type="ECO:0000256" key="5">
    <source>
        <dbReference type="ARBA" id="ARBA00023065"/>
    </source>
</evidence>
<dbReference type="InterPro" id="IPR046342">
    <property type="entry name" value="CBS_dom_sf"/>
</dbReference>
<feature type="transmembrane region" description="Helical" evidence="11">
    <location>
        <begin position="66"/>
        <end position="85"/>
    </location>
</feature>
<accession>A0A6N9NHC0</accession>
<comment type="caution">
    <text evidence="13">The sequence shown here is derived from an EMBL/GenBank/DDBJ whole genome shotgun (WGS) entry which is preliminary data.</text>
</comment>
<dbReference type="SMART" id="SM00116">
    <property type="entry name" value="CBS"/>
    <property type="match status" value="2"/>
</dbReference>
<feature type="domain" description="CBS" evidence="12">
    <location>
        <begin position="532"/>
        <end position="588"/>
    </location>
</feature>
<dbReference type="Gene3D" id="1.10.3080.10">
    <property type="entry name" value="Clc chloride channel"/>
    <property type="match status" value="1"/>
</dbReference>
<evidence type="ECO:0000313" key="13">
    <source>
        <dbReference type="EMBL" id="NBG64590.1"/>
    </source>
</evidence>
<evidence type="ECO:0000256" key="8">
    <source>
        <dbReference type="ARBA" id="ARBA00023214"/>
    </source>
</evidence>
<dbReference type="InterPro" id="IPR014743">
    <property type="entry name" value="Cl-channel_core"/>
</dbReference>
<dbReference type="Proteomes" id="UP000470771">
    <property type="component" value="Unassembled WGS sequence"/>
</dbReference>
<dbReference type="InterPro" id="IPR000644">
    <property type="entry name" value="CBS_dom"/>
</dbReference>